<feature type="compositionally biased region" description="Polar residues" evidence="1">
    <location>
        <begin position="187"/>
        <end position="199"/>
    </location>
</feature>
<evidence type="ECO:0000256" key="2">
    <source>
        <dbReference type="SAM" id="SignalP"/>
    </source>
</evidence>
<feature type="compositionally biased region" description="Acidic residues" evidence="1">
    <location>
        <begin position="161"/>
        <end position="170"/>
    </location>
</feature>
<reference evidence="4 5" key="3">
    <citation type="journal article" date="2017" name="G3 (Bethesda)">
        <title>Comparative analysis highlights variable genome content of wheat rusts and divergence of the mating loci.</title>
        <authorList>
            <person name="Cuomo C.A."/>
            <person name="Bakkeren G."/>
            <person name="Khalil H.B."/>
            <person name="Panwar V."/>
            <person name="Joly D."/>
            <person name="Linning R."/>
            <person name="Sakthikumar S."/>
            <person name="Song X."/>
            <person name="Adiconis X."/>
            <person name="Fan L."/>
            <person name="Goldberg J.M."/>
            <person name="Levin J.Z."/>
            <person name="Young S."/>
            <person name="Zeng Q."/>
            <person name="Anikster Y."/>
            <person name="Bruce M."/>
            <person name="Wang M."/>
            <person name="Yin C."/>
            <person name="McCallum B."/>
            <person name="Szabo L.J."/>
            <person name="Hulbert S."/>
            <person name="Chen X."/>
            <person name="Fellers J.P."/>
        </authorList>
    </citation>
    <scope>NUCLEOTIDE SEQUENCE</scope>
    <source>
        <strain evidence="4">isolate 1-1 / race 1 (BBBD)</strain>
        <strain evidence="5">Isolate 1-1 / race 1 (BBBD)</strain>
    </source>
</reference>
<evidence type="ECO:0000256" key="1">
    <source>
        <dbReference type="SAM" id="MobiDB-lite"/>
    </source>
</evidence>
<dbReference type="OrthoDB" id="2500122at2759"/>
<name>A0A180GX69_PUCT1</name>
<organism evidence="3">
    <name type="scientific">Puccinia triticina (isolate 1-1 / race 1 (BBBD))</name>
    <name type="common">Brown leaf rust fungus</name>
    <dbReference type="NCBI Taxonomy" id="630390"/>
    <lineage>
        <taxon>Eukaryota</taxon>
        <taxon>Fungi</taxon>
        <taxon>Dikarya</taxon>
        <taxon>Basidiomycota</taxon>
        <taxon>Pucciniomycotina</taxon>
        <taxon>Pucciniomycetes</taxon>
        <taxon>Pucciniales</taxon>
        <taxon>Pucciniaceae</taxon>
        <taxon>Puccinia</taxon>
    </lineage>
</organism>
<evidence type="ECO:0000313" key="5">
    <source>
        <dbReference type="Proteomes" id="UP000005240"/>
    </source>
</evidence>
<evidence type="ECO:0000313" key="4">
    <source>
        <dbReference type="EnsemblFungi" id="PTTG_26197-t43_1-p1"/>
    </source>
</evidence>
<reference evidence="3" key="1">
    <citation type="submission" date="2009-11" db="EMBL/GenBank/DDBJ databases">
        <authorList>
            <consortium name="The Broad Institute Genome Sequencing Platform"/>
            <person name="Ward D."/>
            <person name="Feldgarden M."/>
            <person name="Earl A."/>
            <person name="Young S.K."/>
            <person name="Zeng Q."/>
            <person name="Koehrsen M."/>
            <person name="Alvarado L."/>
            <person name="Berlin A."/>
            <person name="Bochicchio J."/>
            <person name="Borenstein D."/>
            <person name="Chapman S.B."/>
            <person name="Chen Z."/>
            <person name="Engels R."/>
            <person name="Freedman E."/>
            <person name="Gellesch M."/>
            <person name="Goldberg J."/>
            <person name="Griggs A."/>
            <person name="Gujja S."/>
            <person name="Heilman E."/>
            <person name="Heiman D."/>
            <person name="Hepburn T."/>
            <person name="Howarth C."/>
            <person name="Jen D."/>
            <person name="Larson L."/>
            <person name="Lewis B."/>
            <person name="Mehta T."/>
            <person name="Park D."/>
            <person name="Pearson M."/>
            <person name="Roberts A."/>
            <person name="Saif S."/>
            <person name="Shea T."/>
            <person name="Shenoy N."/>
            <person name="Sisk P."/>
            <person name="Stolte C."/>
            <person name="Sykes S."/>
            <person name="Thomson T."/>
            <person name="Walk T."/>
            <person name="White J."/>
            <person name="Yandava C."/>
            <person name="Izard J."/>
            <person name="Baranova O.V."/>
            <person name="Blanton J.M."/>
            <person name="Tanner A.C."/>
            <person name="Dewhirst F.E."/>
            <person name="Haas B."/>
            <person name="Nusbaum C."/>
            <person name="Birren B."/>
        </authorList>
    </citation>
    <scope>NUCLEOTIDE SEQUENCE [LARGE SCALE GENOMIC DNA]</scope>
    <source>
        <strain evidence="3">1-1 BBBD Race 1</strain>
    </source>
</reference>
<accession>A0A180GX69</accession>
<dbReference type="AlphaFoldDB" id="A0A180GX69"/>
<reference evidence="3" key="2">
    <citation type="submission" date="2016-05" db="EMBL/GenBank/DDBJ databases">
        <title>Comparative analysis highlights variable genome content of wheat rusts and divergence of the mating loci.</title>
        <authorList>
            <person name="Cuomo C.A."/>
            <person name="Bakkeren G."/>
            <person name="Szabo L."/>
            <person name="Khalil H."/>
            <person name="Joly D."/>
            <person name="Goldberg J."/>
            <person name="Young S."/>
            <person name="Zeng Q."/>
            <person name="Fellers J."/>
        </authorList>
    </citation>
    <scope>NUCLEOTIDE SEQUENCE [LARGE SCALE GENOMIC DNA]</scope>
    <source>
        <strain evidence="3">1-1 BBBD Race 1</strain>
    </source>
</reference>
<feature type="region of interest" description="Disordered" evidence="1">
    <location>
        <begin position="154"/>
        <end position="207"/>
    </location>
</feature>
<keyword evidence="5" id="KW-1185">Reference proteome</keyword>
<feature type="chain" id="PRO_5008110374" evidence="2">
    <location>
        <begin position="22"/>
        <end position="207"/>
    </location>
</feature>
<dbReference type="EMBL" id="ADAS02000016">
    <property type="protein sequence ID" value="OAV96948.1"/>
    <property type="molecule type" value="Genomic_DNA"/>
</dbReference>
<reference evidence="4" key="4">
    <citation type="submission" date="2025-05" db="UniProtKB">
        <authorList>
            <consortium name="EnsemblFungi"/>
        </authorList>
    </citation>
    <scope>IDENTIFICATION</scope>
    <source>
        <strain evidence="4">isolate 1-1 / race 1 (BBBD)</strain>
    </source>
</reference>
<dbReference type="VEuPathDB" id="FungiDB:PTTG_26197"/>
<gene>
    <name evidence="3" type="ORF">PTTG_26197</name>
</gene>
<protein>
    <submittedName>
        <fullName evidence="3 4">Uncharacterized protein</fullName>
    </submittedName>
</protein>
<feature type="compositionally biased region" description="Low complexity" evidence="1">
    <location>
        <begin position="171"/>
        <end position="186"/>
    </location>
</feature>
<feature type="signal peptide" evidence="2">
    <location>
        <begin position="1"/>
        <end position="21"/>
    </location>
</feature>
<dbReference type="EnsemblFungi" id="PTTG_26197-t43_1">
    <property type="protein sequence ID" value="PTTG_26197-t43_1-p1"/>
    <property type="gene ID" value="PTTG_26197"/>
</dbReference>
<proteinExistence type="predicted"/>
<dbReference type="Proteomes" id="UP000005240">
    <property type="component" value="Unassembled WGS sequence"/>
</dbReference>
<evidence type="ECO:0000313" key="3">
    <source>
        <dbReference type="EMBL" id="OAV96948.1"/>
    </source>
</evidence>
<sequence>MYPINSKLFFGLLLVVAQSRCAPLPSSNSDLPSSKDAVDPRLGVVSPTENSYHYDKRSNAKDVTRKVLSVAAIGTVDVATIIADLLRVQGDLRNIVRKFGISGLTLAADQGQKGLSTGGLTQDLPLGANPFVKNTTADTSSTTLTDLNLVGDKSVKKETGTEAEEEEEAEAASTSSDTFSGGSTKTPETTPGSDGTNSENSEEEKED</sequence>
<keyword evidence="2" id="KW-0732">Signal</keyword>